<reference evidence="1" key="1">
    <citation type="journal article" date="2015" name="Nature">
        <title>Complex archaea that bridge the gap between prokaryotes and eukaryotes.</title>
        <authorList>
            <person name="Spang A."/>
            <person name="Saw J.H."/>
            <person name="Jorgensen S.L."/>
            <person name="Zaremba-Niedzwiedzka K."/>
            <person name="Martijn J."/>
            <person name="Lind A.E."/>
            <person name="van Eijk R."/>
            <person name="Schleper C."/>
            <person name="Guy L."/>
            <person name="Ettema T.J."/>
        </authorList>
    </citation>
    <scope>NUCLEOTIDE SEQUENCE</scope>
</reference>
<accession>A0A0F9TDD9</accession>
<protein>
    <submittedName>
        <fullName evidence="1">Uncharacterized protein</fullName>
    </submittedName>
</protein>
<evidence type="ECO:0000313" key="1">
    <source>
        <dbReference type="EMBL" id="KKN39538.1"/>
    </source>
</evidence>
<dbReference type="AlphaFoldDB" id="A0A0F9TDD9"/>
<gene>
    <name evidence="1" type="ORF">LCGC14_0742310</name>
</gene>
<organism evidence="1">
    <name type="scientific">marine sediment metagenome</name>
    <dbReference type="NCBI Taxonomy" id="412755"/>
    <lineage>
        <taxon>unclassified sequences</taxon>
        <taxon>metagenomes</taxon>
        <taxon>ecological metagenomes</taxon>
    </lineage>
</organism>
<name>A0A0F9TDD9_9ZZZZ</name>
<proteinExistence type="predicted"/>
<comment type="caution">
    <text evidence="1">The sequence shown here is derived from an EMBL/GenBank/DDBJ whole genome shotgun (WGS) entry which is preliminary data.</text>
</comment>
<dbReference type="EMBL" id="LAZR01001757">
    <property type="protein sequence ID" value="KKN39538.1"/>
    <property type="molecule type" value="Genomic_DNA"/>
</dbReference>
<sequence length="54" mass="5954">MIGIDQLIMIGFTAVIGWSNLDTGSLKKLIGKLIPVLRENTETTQKLLNKLEAN</sequence>